<dbReference type="InterPro" id="IPR010329">
    <property type="entry name" value="3hydroanth_dOase"/>
</dbReference>
<dbReference type="InterPro" id="IPR014710">
    <property type="entry name" value="RmlC-like_jellyroll"/>
</dbReference>
<evidence type="ECO:0000256" key="7">
    <source>
        <dbReference type="HAMAP-Rule" id="MF_00825"/>
    </source>
</evidence>
<evidence type="ECO:0000313" key="8">
    <source>
        <dbReference type="EMBL" id="MBM7713225.1"/>
    </source>
</evidence>
<feature type="binding site" evidence="7">
    <location>
        <position position="61"/>
    </location>
    <ligand>
        <name>substrate</name>
    </ligand>
</feature>
<evidence type="ECO:0000256" key="3">
    <source>
        <dbReference type="ARBA" id="ARBA00022723"/>
    </source>
</evidence>
<keyword evidence="3 7" id="KW-0479">Metal-binding</keyword>
<dbReference type="PANTHER" id="PTHR15497">
    <property type="entry name" value="3-HYDROXYANTHRANILATE 3,4-DIOXYGENASE"/>
    <property type="match status" value="1"/>
</dbReference>
<dbReference type="EMBL" id="JAFBFH010000001">
    <property type="protein sequence ID" value="MBM7713225.1"/>
    <property type="molecule type" value="Genomic_DNA"/>
</dbReference>
<dbReference type="SUPFAM" id="SSF51182">
    <property type="entry name" value="RmlC-like cupins"/>
    <property type="match status" value="1"/>
</dbReference>
<evidence type="ECO:0000256" key="1">
    <source>
        <dbReference type="ARBA" id="ARBA00002752"/>
    </source>
</evidence>
<organism evidence="8 9">
    <name type="scientific">Siminovitchia thermophila</name>
    <dbReference type="NCBI Taxonomy" id="1245522"/>
    <lineage>
        <taxon>Bacteria</taxon>
        <taxon>Bacillati</taxon>
        <taxon>Bacillota</taxon>
        <taxon>Bacilli</taxon>
        <taxon>Bacillales</taxon>
        <taxon>Bacillaceae</taxon>
        <taxon>Siminovitchia</taxon>
    </lineage>
</organism>
<sequence>MSKLKSRNFKAFSLLGWIEENKGQLKPPVNNKMLWEESDFIYMMVGGPNKRRDFHVSPAEEFFYQIKGACYIEVINDEGKREVVTVQEGEVFLLPANVPHSPHRVADTYGLVIEKKRGPGELESMVWFCDQCDHELHRMTMQLTNIETQLKAGIEQFDSSEELRTCDKCGYVMPAEAGIWK</sequence>
<protein>
    <recommendedName>
        <fullName evidence="7">3-hydroxyanthranilate 3,4-dioxygenase</fullName>
        <ecNumber evidence="7">1.13.11.6</ecNumber>
    </recommendedName>
    <alternativeName>
        <fullName evidence="7">3-hydroxyanthranilate oxygenase</fullName>
        <shortName evidence="7">3-HAO</shortName>
    </alternativeName>
    <alternativeName>
        <fullName evidence="7">3-hydroxyanthranilic acid dioxygenase</fullName>
        <shortName evidence="7">HAD</shortName>
    </alternativeName>
</protein>
<comment type="catalytic activity">
    <reaction evidence="7">
        <text>3-hydroxyanthranilate + O2 = (2Z,4Z)-2-amino-3-carboxymuconate 6-semialdehyde</text>
        <dbReference type="Rhea" id="RHEA:17953"/>
        <dbReference type="ChEBI" id="CHEBI:15379"/>
        <dbReference type="ChEBI" id="CHEBI:36559"/>
        <dbReference type="ChEBI" id="CHEBI:77612"/>
        <dbReference type="EC" id="1.13.11.6"/>
    </reaction>
</comment>
<feature type="binding site" evidence="7">
    <location>
        <position position="169"/>
    </location>
    <ligand>
        <name>Fe cation</name>
        <dbReference type="ChEBI" id="CHEBI:24875"/>
        <label>2</label>
    </ligand>
</feature>
<keyword evidence="6 7" id="KW-0408">Iron</keyword>
<evidence type="ECO:0000313" key="9">
    <source>
        <dbReference type="Proteomes" id="UP000823485"/>
    </source>
</evidence>
<comment type="cofactor">
    <cofactor evidence="7">
        <name>Fe(2+)</name>
        <dbReference type="ChEBI" id="CHEBI:29033"/>
    </cofactor>
    <text evidence="7">Binds 2 Fe(2+) ions per subunit.</text>
</comment>
<dbReference type="HAMAP" id="MF_00825">
    <property type="entry name" value="3_HAO"/>
    <property type="match status" value="1"/>
</dbReference>
<dbReference type="PANTHER" id="PTHR15497:SF1">
    <property type="entry name" value="3-HYDROXYANTHRANILATE 3,4-DIOXYGENASE"/>
    <property type="match status" value="1"/>
</dbReference>
<dbReference type="RefSeq" id="WP_408021894.1">
    <property type="nucleotide sequence ID" value="NZ_JAFBFH010000001.1"/>
</dbReference>
<dbReference type="Pfam" id="PF06052">
    <property type="entry name" value="3-HAO"/>
    <property type="match status" value="1"/>
</dbReference>
<evidence type="ECO:0000256" key="2">
    <source>
        <dbReference type="ARBA" id="ARBA00022642"/>
    </source>
</evidence>
<feature type="binding site" evidence="7">
    <location>
        <position position="132"/>
    </location>
    <ligand>
        <name>Fe cation</name>
        <dbReference type="ChEBI" id="CHEBI:24875"/>
        <label>2</label>
    </ligand>
</feature>
<keyword evidence="9" id="KW-1185">Reference proteome</keyword>
<keyword evidence="2 7" id="KW-0662">Pyridine nucleotide biosynthesis</keyword>
<dbReference type="NCBIfam" id="TIGR03037">
    <property type="entry name" value="anthran_nbaC"/>
    <property type="match status" value="1"/>
</dbReference>
<feature type="binding site" evidence="7">
    <location>
        <position position="55"/>
    </location>
    <ligand>
        <name>Fe cation</name>
        <dbReference type="ChEBI" id="CHEBI:24875"/>
        <label>1</label>
        <note>catalytic</note>
    </ligand>
</feature>
<comment type="similarity">
    <text evidence="7">Belongs to the 3-HAO family.</text>
</comment>
<evidence type="ECO:0000256" key="6">
    <source>
        <dbReference type="ARBA" id="ARBA00023004"/>
    </source>
</evidence>
<evidence type="ECO:0000256" key="4">
    <source>
        <dbReference type="ARBA" id="ARBA00022964"/>
    </source>
</evidence>
<dbReference type="NCBIfam" id="NF009763">
    <property type="entry name" value="PRK13264.1"/>
    <property type="match status" value="1"/>
</dbReference>
<feature type="binding site" evidence="7">
    <location>
        <position position="100"/>
    </location>
    <ligand>
        <name>Fe cation</name>
        <dbReference type="ChEBI" id="CHEBI:24875"/>
        <label>1</label>
        <note>catalytic</note>
    </ligand>
</feature>
<evidence type="ECO:0000256" key="5">
    <source>
        <dbReference type="ARBA" id="ARBA00023002"/>
    </source>
</evidence>
<dbReference type="GO" id="GO:0000334">
    <property type="term" value="F:3-hydroxyanthranilate 3,4-dioxygenase activity"/>
    <property type="evidence" value="ECO:0007669"/>
    <property type="project" value="UniProtKB-EC"/>
</dbReference>
<feature type="binding site" evidence="7">
    <location>
        <position position="166"/>
    </location>
    <ligand>
        <name>Fe cation</name>
        <dbReference type="ChEBI" id="CHEBI:24875"/>
        <label>2</label>
    </ligand>
</feature>
<comment type="caution">
    <text evidence="8">The sequence shown here is derived from an EMBL/GenBank/DDBJ whole genome shotgun (WGS) entry which is preliminary data.</text>
</comment>
<feature type="binding site" evidence="7">
    <location>
        <position position="51"/>
    </location>
    <ligand>
        <name>O2</name>
        <dbReference type="ChEBI" id="CHEBI:15379"/>
    </ligand>
</feature>
<reference evidence="8 9" key="1">
    <citation type="submission" date="2021-01" db="EMBL/GenBank/DDBJ databases">
        <title>Genomic Encyclopedia of Type Strains, Phase IV (KMG-IV): sequencing the most valuable type-strain genomes for metagenomic binning, comparative biology and taxonomic classification.</title>
        <authorList>
            <person name="Goeker M."/>
        </authorList>
    </citation>
    <scope>NUCLEOTIDE SEQUENCE [LARGE SCALE GENOMIC DNA]</scope>
    <source>
        <strain evidence="8 9">DSM 105453</strain>
    </source>
</reference>
<feature type="binding site" evidence="7">
    <location>
        <position position="129"/>
    </location>
    <ligand>
        <name>Fe cation</name>
        <dbReference type="ChEBI" id="CHEBI:24875"/>
        <label>2</label>
    </ligand>
</feature>
<dbReference type="Gene3D" id="2.60.120.10">
    <property type="entry name" value="Jelly Rolls"/>
    <property type="match status" value="1"/>
</dbReference>
<feature type="binding site" evidence="7">
    <location>
        <position position="104"/>
    </location>
    <ligand>
        <name>substrate</name>
    </ligand>
</feature>
<feature type="binding site" evidence="7">
    <location>
        <position position="114"/>
    </location>
    <ligand>
        <name>substrate</name>
    </ligand>
</feature>
<dbReference type="InterPro" id="IPR011051">
    <property type="entry name" value="RmlC_Cupin_sf"/>
</dbReference>
<accession>A0ABS2R1G0</accession>
<name>A0ABS2R1G0_9BACI</name>
<proteinExistence type="inferred from homology"/>
<dbReference type="Proteomes" id="UP000823485">
    <property type="component" value="Unassembled WGS sequence"/>
</dbReference>
<feature type="binding site" evidence="7">
    <location>
        <position position="61"/>
    </location>
    <ligand>
        <name>Fe cation</name>
        <dbReference type="ChEBI" id="CHEBI:24875"/>
        <label>1</label>
        <note>catalytic</note>
    </ligand>
</feature>
<dbReference type="CDD" id="cd06123">
    <property type="entry name" value="cupin_HAO"/>
    <property type="match status" value="1"/>
</dbReference>
<comment type="function">
    <text evidence="1 7">Catalyzes the oxidative ring opening of 3-hydroxyanthranilate to 2-amino-3-carboxymuconate semialdehyde, which spontaneously cyclizes to quinolinate.</text>
</comment>
<dbReference type="EC" id="1.13.11.6" evidence="7"/>
<keyword evidence="5 7" id="KW-0560">Oxidoreductase</keyword>
<comment type="pathway">
    <text evidence="7">Cofactor biosynthesis; NAD(+) biosynthesis; quinolinate from L-kynurenine: step 3/3.</text>
</comment>
<keyword evidence="4 7" id="KW-0223">Dioxygenase</keyword>
<gene>
    <name evidence="7" type="primary">nbaC</name>
    <name evidence="8" type="ORF">JOC94_000191</name>
</gene>